<gene>
    <name evidence="3" type="ORF">B5G41_11820</name>
</gene>
<dbReference type="PROSITE" id="PS51257">
    <property type="entry name" value="PROKAR_LIPOPROTEIN"/>
    <property type="match status" value="1"/>
</dbReference>
<dbReference type="RefSeq" id="WP_087403114.1">
    <property type="nucleotide sequence ID" value="NZ_NFHB01000008.1"/>
</dbReference>
<dbReference type="EMBL" id="NFHB01000008">
    <property type="protein sequence ID" value="OUN02356.1"/>
    <property type="molecule type" value="Genomic_DNA"/>
</dbReference>
<proteinExistence type="predicted"/>
<name>A0A1Y3QRY4_9BACT</name>
<reference evidence="4" key="1">
    <citation type="submission" date="2017-04" db="EMBL/GenBank/DDBJ databases">
        <title>Function of individual gut microbiota members based on whole genome sequencing of pure cultures obtained from chicken caecum.</title>
        <authorList>
            <person name="Medvecky M."/>
            <person name="Cejkova D."/>
            <person name="Polansky O."/>
            <person name="Karasova D."/>
            <person name="Kubasova T."/>
            <person name="Cizek A."/>
            <person name="Rychlik I."/>
        </authorList>
    </citation>
    <scope>NUCLEOTIDE SEQUENCE [LARGE SCALE GENOMIC DNA]</scope>
    <source>
        <strain evidence="4">An90</strain>
    </source>
</reference>
<accession>A0A1Y3QRY4</accession>
<sequence length="705" mass="75829">MKNFPVLLKFIAGCGLLALAACDDKDPSGGDNPPQTEFTITATAITPRGATVSVSPKNRTGAYYFDVVSDKVLRENYGGDFEACFKSGLQQYIDRYAATLTPEEVLTAISSTGDASYTYQWLGDNTKYYILAAGITTAEPGTTTEVEYSEFETLPLIKNEFTFSDITPTDLSVKATVSSADPELRYVTYLVEKEEFDATGLSPEAYVDKTNQELIAYATGLGVTLKDAIEAMSESGVSEFSQNKLAPAVDFLLIAAGINSEGYVITECASREVRTADPRKSDMTFEFQVSDLSPTGAVIKYIPSVKNDRYFYDIAESKELEGLTDEQIMAKRIELAGSYIGFYTTYDDYENDMRSYLDPDTEYVALAFGYISYITTGLFRSEPFSTPASQYGQDFGECTSGYYGDRYQTGKDNWRLALVAADKSYTLSLNCLADAVTGAAAGIPAGEYTFSADGAQGAFSILPDGSNVTNKSDQSSSAVKSGKLTVAYEGSACIIAADITDSEGNNVKGSFRGSVAATDYAAYPAIGQIVSAQVSFYGGGNWFINLYDYPLEGSSSYRLTFDLYVSTETSPSAAGGLPEGTYDVVATGLGIRSNKDTKVEFASKQLCTIESGQMTVARNGDEYTISFKGSCPLTDIDISYTGALKVNDLTRSAPAKNAGEGIGAKMPGTGSPMTKKQSATASREEPCKPRTRIPDNGVGLRHFDL</sequence>
<feature type="signal peptide" evidence="2">
    <location>
        <begin position="1"/>
        <end position="20"/>
    </location>
</feature>
<organism evidence="3 4">
    <name type="scientific">Alistipes onderdonkii</name>
    <dbReference type="NCBI Taxonomy" id="328813"/>
    <lineage>
        <taxon>Bacteria</taxon>
        <taxon>Pseudomonadati</taxon>
        <taxon>Bacteroidota</taxon>
        <taxon>Bacteroidia</taxon>
        <taxon>Bacteroidales</taxon>
        <taxon>Rikenellaceae</taxon>
        <taxon>Alistipes</taxon>
    </lineage>
</organism>
<keyword evidence="2" id="KW-0732">Signal</keyword>
<evidence type="ECO:0000313" key="4">
    <source>
        <dbReference type="Proteomes" id="UP000195772"/>
    </source>
</evidence>
<feature type="chain" id="PRO_5012824930" evidence="2">
    <location>
        <begin position="21"/>
        <end position="705"/>
    </location>
</feature>
<evidence type="ECO:0000313" key="3">
    <source>
        <dbReference type="EMBL" id="OUN02356.1"/>
    </source>
</evidence>
<dbReference type="OrthoDB" id="1005189at2"/>
<feature type="region of interest" description="Disordered" evidence="1">
    <location>
        <begin position="655"/>
        <end position="705"/>
    </location>
</feature>
<protein>
    <submittedName>
        <fullName evidence="3">Uncharacterized protein</fullName>
    </submittedName>
</protein>
<dbReference type="Proteomes" id="UP000195772">
    <property type="component" value="Unassembled WGS sequence"/>
</dbReference>
<evidence type="ECO:0000256" key="2">
    <source>
        <dbReference type="SAM" id="SignalP"/>
    </source>
</evidence>
<dbReference type="AlphaFoldDB" id="A0A1Y3QRY4"/>
<comment type="caution">
    <text evidence="3">The sequence shown here is derived from an EMBL/GenBank/DDBJ whole genome shotgun (WGS) entry which is preliminary data.</text>
</comment>
<feature type="compositionally biased region" description="Polar residues" evidence="1">
    <location>
        <begin position="671"/>
        <end position="681"/>
    </location>
</feature>
<evidence type="ECO:0000256" key="1">
    <source>
        <dbReference type="SAM" id="MobiDB-lite"/>
    </source>
</evidence>